<feature type="transmembrane region" description="Helical" evidence="2">
    <location>
        <begin position="101"/>
        <end position="122"/>
    </location>
</feature>
<accession>A0ABW2JLS9</accession>
<protein>
    <submittedName>
        <fullName evidence="4">MAB_1171c family putative transporter</fullName>
    </submittedName>
</protein>
<dbReference type="InterPro" id="IPR050039">
    <property type="entry name" value="MAB_1171c-like"/>
</dbReference>
<proteinExistence type="predicted"/>
<feature type="transmembrane region" description="Helical" evidence="2">
    <location>
        <begin position="178"/>
        <end position="200"/>
    </location>
</feature>
<feature type="region of interest" description="Disordered" evidence="1">
    <location>
        <begin position="341"/>
        <end position="363"/>
    </location>
</feature>
<feature type="region of interest" description="Disordered" evidence="1">
    <location>
        <begin position="375"/>
        <end position="395"/>
    </location>
</feature>
<keyword evidence="5" id="KW-1185">Reference proteome</keyword>
<feature type="transmembrane region" description="Helical" evidence="2">
    <location>
        <begin position="142"/>
        <end position="166"/>
    </location>
</feature>
<keyword evidence="2" id="KW-0812">Transmembrane</keyword>
<feature type="domain" description="DUF6545" evidence="3">
    <location>
        <begin position="247"/>
        <end position="371"/>
    </location>
</feature>
<gene>
    <name evidence="4" type="ORF">ACFQVC_20175</name>
</gene>
<feature type="transmembrane region" description="Helical" evidence="2">
    <location>
        <begin position="67"/>
        <end position="89"/>
    </location>
</feature>
<dbReference type="InterPro" id="IPR046675">
    <property type="entry name" value="DUF6545"/>
</dbReference>
<evidence type="ECO:0000259" key="3">
    <source>
        <dbReference type="Pfam" id="PF20182"/>
    </source>
</evidence>
<organism evidence="4 5">
    <name type="scientific">Streptomyces monticola</name>
    <dbReference type="NCBI Taxonomy" id="2666263"/>
    <lineage>
        <taxon>Bacteria</taxon>
        <taxon>Bacillati</taxon>
        <taxon>Actinomycetota</taxon>
        <taxon>Actinomycetes</taxon>
        <taxon>Kitasatosporales</taxon>
        <taxon>Streptomycetaceae</taxon>
        <taxon>Streptomyces</taxon>
    </lineage>
</organism>
<dbReference type="Proteomes" id="UP001596523">
    <property type="component" value="Unassembled WGS sequence"/>
</dbReference>
<feature type="compositionally biased region" description="Pro residues" evidence="1">
    <location>
        <begin position="350"/>
        <end position="362"/>
    </location>
</feature>
<feature type="transmembrane region" description="Helical" evidence="2">
    <location>
        <begin position="6"/>
        <end position="25"/>
    </location>
</feature>
<dbReference type="Pfam" id="PF20182">
    <property type="entry name" value="DUF6545"/>
    <property type="match status" value="1"/>
</dbReference>
<evidence type="ECO:0000256" key="2">
    <source>
        <dbReference type="SAM" id="Phobius"/>
    </source>
</evidence>
<reference evidence="5" key="1">
    <citation type="journal article" date="2019" name="Int. J. Syst. Evol. Microbiol.">
        <title>The Global Catalogue of Microorganisms (GCM) 10K type strain sequencing project: providing services to taxonomists for standard genome sequencing and annotation.</title>
        <authorList>
            <consortium name="The Broad Institute Genomics Platform"/>
            <consortium name="The Broad Institute Genome Sequencing Center for Infectious Disease"/>
            <person name="Wu L."/>
            <person name="Ma J."/>
        </authorList>
    </citation>
    <scope>NUCLEOTIDE SEQUENCE [LARGE SCALE GENOMIC DNA]</scope>
    <source>
        <strain evidence="5">SYNS20</strain>
    </source>
</reference>
<comment type="caution">
    <text evidence="4">The sequence shown here is derived from an EMBL/GenBank/DDBJ whole genome shotgun (WGS) entry which is preliminary data.</text>
</comment>
<feature type="transmembrane region" description="Helical" evidence="2">
    <location>
        <begin position="37"/>
        <end position="55"/>
    </location>
</feature>
<dbReference type="EMBL" id="JBHTCF010000008">
    <property type="protein sequence ID" value="MFC7306531.1"/>
    <property type="molecule type" value="Genomic_DNA"/>
</dbReference>
<evidence type="ECO:0000313" key="4">
    <source>
        <dbReference type="EMBL" id="MFC7306531.1"/>
    </source>
</evidence>
<sequence>MNSLGFYLPAALLATALAVKFPAMLQDWHDPLLRSACWLLFVGGTVFFFAAPPTISTVNRITGVPNFSAPLTYCVLSAFSASCVLLIVNWRGGPPERTRRASHWCIGSYITVIVAIAVLFSLGDAPVERLRDLDTYYANTPFIREMIVVYLLAHSAAGVVVTVLCWRWQREVHGWLRAGLASIVTGYLLDLCYDVCKMAAVGARWAGHDWDYLSTYVAPPFAAAAAIFVAAGFILPLTGQRLSENLRERAAYRQLGPLWKELRRVAPHPASSIRLPWWAPVGLRLTQREADIHDGLLTLKPYVDRSVRTLAHDAATEAGADPEEAAAVAEAAVLTAAIAARTDDPDGERPPPSPPWDEPPPDLVRVSRALRHSPVVEAIRRTSPKPETGAHESIW</sequence>
<evidence type="ECO:0000256" key="1">
    <source>
        <dbReference type="SAM" id="MobiDB-lite"/>
    </source>
</evidence>
<feature type="transmembrane region" description="Helical" evidence="2">
    <location>
        <begin position="220"/>
        <end position="239"/>
    </location>
</feature>
<evidence type="ECO:0000313" key="5">
    <source>
        <dbReference type="Proteomes" id="UP001596523"/>
    </source>
</evidence>
<keyword evidence="2" id="KW-1133">Transmembrane helix</keyword>
<keyword evidence="2" id="KW-0472">Membrane</keyword>
<name>A0ABW2JLS9_9ACTN</name>
<dbReference type="RefSeq" id="WP_381831909.1">
    <property type="nucleotide sequence ID" value="NZ_JBHTCF010000008.1"/>
</dbReference>
<dbReference type="NCBIfam" id="NF042915">
    <property type="entry name" value="MAB_1171c_fam"/>
    <property type="match status" value="1"/>
</dbReference>